<dbReference type="AlphaFoldDB" id="A0A4Y3RI93"/>
<dbReference type="OrthoDB" id="4156295at2"/>
<comment type="caution">
    <text evidence="1">The sequence shown here is derived from an EMBL/GenBank/DDBJ whole genome shotgun (WGS) entry which is preliminary data.</text>
</comment>
<protein>
    <submittedName>
        <fullName evidence="1">Uncharacterized protein</fullName>
    </submittedName>
</protein>
<gene>
    <name evidence="1" type="ORF">SGA01_29800</name>
</gene>
<dbReference type="Proteomes" id="UP000315226">
    <property type="component" value="Unassembled WGS sequence"/>
</dbReference>
<dbReference type="EMBL" id="BJMN01000017">
    <property type="protein sequence ID" value="GEB57375.1"/>
    <property type="molecule type" value="Genomic_DNA"/>
</dbReference>
<name>A0A4Y3RI93_9ACTN</name>
<accession>A0A4Y3RI93</accession>
<proteinExistence type="predicted"/>
<reference evidence="1 2" key="1">
    <citation type="submission" date="2019-06" db="EMBL/GenBank/DDBJ databases">
        <title>Whole genome shotgun sequence of Streptomyces gardneri NBRC 12865.</title>
        <authorList>
            <person name="Hosoyama A."/>
            <person name="Uohara A."/>
            <person name="Ohji S."/>
            <person name="Ichikawa N."/>
        </authorList>
    </citation>
    <scope>NUCLEOTIDE SEQUENCE [LARGE SCALE GENOMIC DNA]</scope>
    <source>
        <strain evidence="1 2">NBRC 12865</strain>
    </source>
</reference>
<sequence>MPERGYYGRVEHDGVTLVFNCDDAGTTRQIGTHTVYVDVHETGDSQSYAAWLAEQIGQTVIGPPYD</sequence>
<evidence type="ECO:0000313" key="2">
    <source>
        <dbReference type="Proteomes" id="UP000315226"/>
    </source>
</evidence>
<organism evidence="1 2">
    <name type="scientific">Streptomyces gardneri</name>
    <dbReference type="NCBI Taxonomy" id="66892"/>
    <lineage>
        <taxon>Bacteria</taxon>
        <taxon>Bacillati</taxon>
        <taxon>Actinomycetota</taxon>
        <taxon>Actinomycetes</taxon>
        <taxon>Kitasatosporales</taxon>
        <taxon>Streptomycetaceae</taxon>
        <taxon>Streptomyces</taxon>
    </lineage>
</organism>
<keyword evidence="2" id="KW-1185">Reference proteome</keyword>
<dbReference type="RefSeq" id="WP_141296934.1">
    <property type="nucleotide sequence ID" value="NZ_BJMN01000017.1"/>
</dbReference>
<evidence type="ECO:0000313" key="1">
    <source>
        <dbReference type="EMBL" id="GEB57375.1"/>
    </source>
</evidence>